<name>A0A5C6PLX0_9TELE</name>
<dbReference type="EMBL" id="RHFK02000002">
    <property type="protein sequence ID" value="TWW79831.1"/>
    <property type="molecule type" value="Genomic_DNA"/>
</dbReference>
<dbReference type="Proteomes" id="UP000324091">
    <property type="component" value="Chromosome 10"/>
</dbReference>
<sequence length="95" mass="10193">MEGAKTSLQHCGGTHEQGIEPTNGHIGPCDELATHPGVDLPSHMGYPPRDPERDKVTHPSGMNALSSEPLTSYPAGIFVLPGRKPCFHQGKTEPR</sequence>
<gene>
    <name evidence="2" type="ORF">D4764_10G0008610</name>
</gene>
<feature type="region of interest" description="Disordered" evidence="1">
    <location>
        <begin position="1"/>
        <end position="69"/>
    </location>
</feature>
<evidence type="ECO:0000313" key="3">
    <source>
        <dbReference type="Proteomes" id="UP000324091"/>
    </source>
</evidence>
<evidence type="ECO:0000256" key="1">
    <source>
        <dbReference type="SAM" id="MobiDB-lite"/>
    </source>
</evidence>
<proteinExistence type="predicted"/>
<accession>A0A5C6PLX0</accession>
<reference evidence="2 3" key="1">
    <citation type="submission" date="2019-04" db="EMBL/GenBank/DDBJ databases">
        <title>Chromosome genome assembly for Takifugu flavidus.</title>
        <authorList>
            <person name="Xiao S."/>
        </authorList>
    </citation>
    <scope>NUCLEOTIDE SEQUENCE [LARGE SCALE GENOMIC DNA]</scope>
    <source>
        <strain evidence="2">HTHZ2018</strain>
        <tissue evidence="2">Muscle</tissue>
    </source>
</reference>
<dbReference type="AlphaFoldDB" id="A0A5C6PLX0"/>
<evidence type="ECO:0000313" key="2">
    <source>
        <dbReference type="EMBL" id="TWW79831.1"/>
    </source>
</evidence>
<keyword evidence="3" id="KW-1185">Reference proteome</keyword>
<comment type="caution">
    <text evidence="2">The sequence shown here is derived from an EMBL/GenBank/DDBJ whole genome shotgun (WGS) entry which is preliminary data.</text>
</comment>
<organism evidence="2 3">
    <name type="scientific">Takifugu flavidus</name>
    <name type="common">sansaifugu</name>
    <dbReference type="NCBI Taxonomy" id="433684"/>
    <lineage>
        <taxon>Eukaryota</taxon>
        <taxon>Metazoa</taxon>
        <taxon>Chordata</taxon>
        <taxon>Craniata</taxon>
        <taxon>Vertebrata</taxon>
        <taxon>Euteleostomi</taxon>
        <taxon>Actinopterygii</taxon>
        <taxon>Neopterygii</taxon>
        <taxon>Teleostei</taxon>
        <taxon>Neoteleostei</taxon>
        <taxon>Acanthomorphata</taxon>
        <taxon>Eupercaria</taxon>
        <taxon>Tetraodontiformes</taxon>
        <taxon>Tetradontoidea</taxon>
        <taxon>Tetraodontidae</taxon>
        <taxon>Takifugu</taxon>
    </lineage>
</organism>
<protein>
    <submittedName>
        <fullName evidence="2">Uncharacterized protein</fullName>
    </submittedName>
</protein>